<feature type="region of interest" description="Disordered" evidence="2">
    <location>
        <begin position="1"/>
        <end position="23"/>
    </location>
</feature>
<dbReference type="EMBL" id="JR042352">
    <property type="protein sequence ID" value="AEY59602.1"/>
    <property type="molecule type" value="mRNA"/>
</dbReference>
<evidence type="ECO:0000256" key="2">
    <source>
        <dbReference type="SAM" id="MobiDB-lite"/>
    </source>
</evidence>
<feature type="region of interest" description="Disordered" evidence="2">
    <location>
        <begin position="283"/>
        <end position="303"/>
    </location>
</feature>
<dbReference type="AlphaFoldDB" id="V9IG37"/>
<feature type="region of interest" description="Disordered" evidence="2">
    <location>
        <begin position="134"/>
        <end position="221"/>
    </location>
</feature>
<feature type="compositionally biased region" description="Polar residues" evidence="2">
    <location>
        <begin position="1"/>
        <end position="10"/>
    </location>
</feature>
<protein>
    <submittedName>
        <fullName evidence="3">Uncharacterized protein</fullName>
    </submittedName>
</protein>
<sequence>MSQSRRSSVSIHDYPEHLNPFNDDITSTQSYFYRDGKAKDSKHKFWTFGRSRKKRSNSFSIKSTWNGLFGKRKDDKLEIQEKKSTITTVSSTYKREPYVKPIPSPRITKDQQEFDEALGTLARRRKYTLDNSASRYSSSLTVNGDPARLYDGSPQDTTTSIMGDLTPKPPARRFGQMSPKPTSKIPPLDFENESPKENGNVTLREKTQERTPIPPLRRFGNRSSQRTNVILDSEEETNRSGDIAMCDENENVSGDYMFKRYSQDAIRKSNLSINSCVSIGSTMSSYGRKKRRAPQPPRRSENIETNETVHEASNIKLQIVEPTDITRVTENIDDLTKKSKNLDQEVNEEKENSILSSNDISSKKTEDNLTKIIETNANIEKTSIEKKLVDMEQLESKISVIEDYKESEKDFEQSKKEEEDIQVEYCRTSEKNIEIIKDIDQTNSLELDDISLRRKSSSSTLSRNDSFSVKDEIEKIERQIKALETKNASKNCSEEKNIRNSIQENRRHFFQNMVETDNDKDPIKIEFKEFPKEQKDIHVVRLNDSPIPVIAPREPVKVIELHISEPIRRKPEILEDVNPIPKPRRHSALNLNLNDSQSNMTLNNKNFEPIRGKSL</sequence>
<name>V9IG37_APICE</name>
<accession>V9IG37</accession>
<proteinExistence type="evidence at transcript level"/>
<evidence type="ECO:0000256" key="1">
    <source>
        <dbReference type="SAM" id="Coils"/>
    </source>
</evidence>
<organism evidence="3">
    <name type="scientific">Apis cerana</name>
    <name type="common">Indian honeybee</name>
    <dbReference type="NCBI Taxonomy" id="7461"/>
    <lineage>
        <taxon>Eukaryota</taxon>
        <taxon>Metazoa</taxon>
        <taxon>Ecdysozoa</taxon>
        <taxon>Arthropoda</taxon>
        <taxon>Hexapoda</taxon>
        <taxon>Insecta</taxon>
        <taxon>Pterygota</taxon>
        <taxon>Neoptera</taxon>
        <taxon>Endopterygota</taxon>
        <taxon>Hymenoptera</taxon>
        <taxon>Apocrita</taxon>
        <taxon>Aculeata</taxon>
        <taxon>Apoidea</taxon>
        <taxon>Anthophila</taxon>
        <taxon>Apidae</taxon>
        <taxon>Apis</taxon>
    </lineage>
</organism>
<evidence type="ECO:0000313" key="3">
    <source>
        <dbReference type="EMBL" id="AEY59602.1"/>
    </source>
</evidence>
<keyword evidence="1" id="KW-0175">Coiled coil</keyword>
<gene>
    <name evidence="3" type="ORF">ACCB03559</name>
</gene>
<feature type="compositionally biased region" description="Polar residues" evidence="2">
    <location>
        <begin position="595"/>
        <end position="606"/>
    </location>
</feature>
<reference evidence="3" key="1">
    <citation type="submission" date="2011-11" db="EMBL/GenBank/DDBJ databases">
        <title>Decoding the brain transcriptome of the Eastern honeybee (Apis cerana) based on pyrosequencing.</title>
        <authorList>
            <person name="Sun L."/>
            <person name="Zheng H."/>
            <person name="Wang Y."/>
            <person name="Xie X."/>
            <person name="Zhu Y."/>
            <person name="Gu W."/>
            <person name="Wang S."/>
        </authorList>
    </citation>
    <scope>NUCLEOTIDE SEQUENCE</scope>
    <source>
        <tissue evidence="3">Brain</tissue>
    </source>
</reference>
<feature type="region of interest" description="Disordered" evidence="2">
    <location>
        <begin position="595"/>
        <end position="615"/>
    </location>
</feature>
<feature type="coiled-coil region" evidence="1">
    <location>
        <begin position="325"/>
        <end position="352"/>
    </location>
</feature>
<feature type="coiled-coil region" evidence="1">
    <location>
        <begin position="466"/>
        <end position="493"/>
    </location>
</feature>